<keyword evidence="3" id="KW-0808">Transferase</keyword>
<dbReference type="GO" id="GO:0004312">
    <property type="term" value="F:fatty acid synthase activity"/>
    <property type="evidence" value="ECO:0007669"/>
    <property type="project" value="TreeGrafter"/>
</dbReference>
<dbReference type="PROSITE" id="PS00012">
    <property type="entry name" value="PHOSPHOPANTETHEINE"/>
    <property type="match status" value="1"/>
</dbReference>
<dbReference type="InterPro" id="IPR029058">
    <property type="entry name" value="AB_hydrolase_fold"/>
</dbReference>
<dbReference type="Gene3D" id="3.40.366.10">
    <property type="entry name" value="Malonyl-Coenzyme A Acyl Carrier Protein, domain 2"/>
    <property type="match status" value="1"/>
</dbReference>
<dbReference type="InterPro" id="IPR020841">
    <property type="entry name" value="PKS_Beta-ketoAc_synthase_dom"/>
</dbReference>
<reference evidence="8" key="1">
    <citation type="submission" date="2020-05" db="EMBL/GenBank/DDBJ databases">
        <title>Mycena genomes resolve the evolution of fungal bioluminescence.</title>
        <authorList>
            <person name="Tsai I.J."/>
        </authorList>
    </citation>
    <scope>NUCLEOTIDE SEQUENCE</scope>
    <source>
        <strain evidence="8">CCC161011</strain>
    </source>
</reference>
<dbReference type="GO" id="GO:0006633">
    <property type="term" value="P:fatty acid biosynthetic process"/>
    <property type="evidence" value="ECO:0007669"/>
    <property type="project" value="InterPro"/>
</dbReference>
<keyword evidence="1" id="KW-0596">Phosphopantetheine</keyword>
<name>A0A8H7D352_9AGAR</name>
<evidence type="ECO:0000256" key="3">
    <source>
        <dbReference type="ARBA" id="ARBA00022679"/>
    </source>
</evidence>
<dbReference type="InterPro" id="IPR016039">
    <property type="entry name" value="Thiolase-like"/>
</dbReference>
<dbReference type="SMART" id="SM00822">
    <property type="entry name" value="PKS_KR"/>
    <property type="match status" value="1"/>
</dbReference>
<dbReference type="InterPro" id="IPR018201">
    <property type="entry name" value="Ketoacyl_synth_AS"/>
</dbReference>
<dbReference type="SUPFAM" id="SSF53901">
    <property type="entry name" value="Thiolase-like"/>
    <property type="match status" value="1"/>
</dbReference>
<feature type="domain" description="PKS/mFAS DH" evidence="7">
    <location>
        <begin position="885"/>
        <end position="1169"/>
    </location>
</feature>
<feature type="active site" description="Proton donor; for dehydratase activity" evidence="5">
    <location>
        <position position="1082"/>
    </location>
</feature>
<dbReference type="SMART" id="SM00825">
    <property type="entry name" value="PKS_KS"/>
    <property type="match status" value="1"/>
</dbReference>
<dbReference type="Pfam" id="PF00698">
    <property type="entry name" value="Acyl_transf_1"/>
    <property type="match status" value="1"/>
</dbReference>
<dbReference type="Pfam" id="PF21089">
    <property type="entry name" value="PKS_DH_N"/>
    <property type="match status" value="1"/>
</dbReference>
<dbReference type="InterPro" id="IPR050091">
    <property type="entry name" value="PKS_NRPS_Biosynth_Enz"/>
</dbReference>
<dbReference type="SMART" id="SM00826">
    <property type="entry name" value="PKS_DH"/>
    <property type="match status" value="1"/>
</dbReference>
<keyword evidence="4" id="KW-0511">Multifunctional enzyme</keyword>
<dbReference type="InterPro" id="IPR036291">
    <property type="entry name" value="NAD(P)-bd_dom_sf"/>
</dbReference>
<dbReference type="PROSITE" id="PS00606">
    <property type="entry name" value="KS3_1"/>
    <property type="match status" value="1"/>
</dbReference>
<dbReference type="SUPFAM" id="SSF53474">
    <property type="entry name" value="alpha/beta-Hydrolases"/>
    <property type="match status" value="1"/>
</dbReference>
<feature type="region of interest" description="N-terminal hotdog fold" evidence="5">
    <location>
        <begin position="885"/>
        <end position="1009"/>
    </location>
</feature>
<dbReference type="InterPro" id="IPR032821">
    <property type="entry name" value="PKS_assoc"/>
</dbReference>
<dbReference type="InterPro" id="IPR016036">
    <property type="entry name" value="Malonyl_transacylase_ACP-bd"/>
</dbReference>
<dbReference type="CDD" id="cd00833">
    <property type="entry name" value="PKS"/>
    <property type="match status" value="1"/>
</dbReference>
<dbReference type="Pfam" id="PF02801">
    <property type="entry name" value="Ketoacyl-synt_C"/>
    <property type="match status" value="1"/>
</dbReference>
<protein>
    <submittedName>
        <fullName evidence="8">Polyketide synthase</fullName>
    </submittedName>
</protein>
<evidence type="ECO:0000313" key="8">
    <source>
        <dbReference type="EMBL" id="KAF7359785.1"/>
    </source>
</evidence>
<dbReference type="PROSITE" id="PS52019">
    <property type="entry name" value="PKS_MFAS_DH"/>
    <property type="match status" value="1"/>
</dbReference>
<dbReference type="PANTHER" id="PTHR43775">
    <property type="entry name" value="FATTY ACID SYNTHASE"/>
    <property type="match status" value="1"/>
</dbReference>
<dbReference type="InterPro" id="IPR049552">
    <property type="entry name" value="PKS_DH_N"/>
</dbReference>
<evidence type="ECO:0000256" key="2">
    <source>
        <dbReference type="ARBA" id="ARBA00022553"/>
    </source>
</evidence>
<dbReference type="Pfam" id="PF16197">
    <property type="entry name" value="KAsynt_C_assoc"/>
    <property type="match status" value="1"/>
</dbReference>
<accession>A0A8H7D352</accession>
<dbReference type="EMBL" id="JACAZI010000005">
    <property type="protein sequence ID" value="KAF7359785.1"/>
    <property type="molecule type" value="Genomic_DNA"/>
</dbReference>
<dbReference type="PROSITE" id="PS52004">
    <property type="entry name" value="KS3_2"/>
    <property type="match status" value="1"/>
</dbReference>
<dbReference type="SUPFAM" id="SSF52151">
    <property type="entry name" value="FabD/lysophospholipase-like"/>
    <property type="match status" value="1"/>
</dbReference>
<evidence type="ECO:0000256" key="5">
    <source>
        <dbReference type="PROSITE-ProRule" id="PRU01363"/>
    </source>
</evidence>
<evidence type="ECO:0000313" key="9">
    <source>
        <dbReference type="Proteomes" id="UP000620124"/>
    </source>
</evidence>
<feature type="active site" description="Proton acceptor; for dehydratase activity" evidence="5">
    <location>
        <position position="931"/>
    </location>
</feature>
<dbReference type="Pfam" id="PF00109">
    <property type="entry name" value="ketoacyl-synt"/>
    <property type="match status" value="1"/>
</dbReference>
<dbReference type="InterPro" id="IPR013968">
    <property type="entry name" value="PKS_KR"/>
</dbReference>
<dbReference type="SMART" id="SM00827">
    <property type="entry name" value="PKS_AT"/>
    <property type="match status" value="1"/>
</dbReference>
<dbReference type="InterPro" id="IPR016035">
    <property type="entry name" value="Acyl_Trfase/lysoPLipase"/>
</dbReference>
<dbReference type="InterPro" id="IPR020807">
    <property type="entry name" value="PKS_DH"/>
</dbReference>
<keyword evidence="9" id="KW-1185">Reference proteome</keyword>
<dbReference type="InterPro" id="IPR042104">
    <property type="entry name" value="PKS_dehydratase_sf"/>
</dbReference>
<dbReference type="SUPFAM" id="SSF51735">
    <property type="entry name" value="NAD(P)-binding Rossmann-fold domains"/>
    <property type="match status" value="1"/>
</dbReference>
<dbReference type="InterPro" id="IPR014043">
    <property type="entry name" value="Acyl_transferase_dom"/>
</dbReference>
<dbReference type="OrthoDB" id="329835at2759"/>
<dbReference type="InterPro" id="IPR014031">
    <property type="entry name" value="Ketoacyl_synth_C"/>
</dbReference>
<organism evidence="8 9">
    <name type="scientific">Mycena venus</name>
    <dbReference type="NCBI Taxonomy" id="2733690"/>
    <lineage>
        <taxon>Eukaryota</taxon>
        <taxon>Fungi</taxon>
        <taxon>Dikarya</taxon>
        <taxon>Basidiomycota</taxon>
        <taxon>Agaricomycotina</taxon>
        <taxon>Agaricomycetes</taxon>
        <taxon>Agaricomycetidae</taxon>
        <taxon>Agaricales</taxon>
        <taxon>Marasmiineae</taxon>
        <taxon>Mycenaceae</taxon>
        <taxon>Mycena</taxon>
    </lineage>
</organism>
<dbReference type="Pfam" id="PF08659">
    <property type="entry name" value="KR"/>
    <property type="match status" value="1"/>
</dbReference>
<evidence type="ECO:0000256" key="1">
    <source>
        <dbReference type="ARBA" id="ARBA00022450"/>
    </source>
</evidence>
<dbReference type="Gene3D" id="3.10.129.110">
    <property type="entry name" value="Polyketide synthase dehydratase"/>
    <property type="match status" value="1"/>
</dbReference>
<feature type="region of interest" description="C-terminal hotdog fold" evidence="5">
    <location>
        <begin position="1023"/>
        <end position="1169"/>
    </location>
</feature>
<dbReference type="InterPro" id="IPR057326">
    <property type="entry name" value="KR_dom"/>
</dbReference>
<sequence>MELEGIAIVGLAAQLPSGLLSSTDFDYASFWDFLITSGKAYEPLENVLPDFVRASTQVKLPAQGSFLKNVASFDNISLGISTKDARMTPYCARRLLDLSFQALLDSGIDSRRRNIGCFMSGNRPGHMNAPSRRSLVFRGALEKGIDAEGSFSGTPYSMANRISYALDLTGPSLQLDTACSSSLTALHLAATAIRQGDCEAALVGAAQINRELSEWTTYVQGGILAADGMSRPLDAEAAGFGRGEAAVVVVLKPLKDAIRDHDHIYSVVLGSAIKATGSQMPLYVPNGVVLEECIQRAYERSGLSPSDADYVELHATGTSVGDPIEANVAGRLFAKDKPEDGPIVLGAVKGNIGHLEVAAFLAALVKACLIFEHGIIPPSVNFSQPAMTINWETFDATVPVQPIPLGCRSSSGRSIISISSFGIGGSMGHVVVQAPPTPISTTAEVATTAPILFLVGGLSSSAVDEISHGVLELAADDPKILRNCAVTLSRRTRQLPWRKFFTIPPSPSPTASAATIIPREPFRLAYVFSGQGPQHLEMGRQLFAEYPVFRNTILELDDVYRCVTGASLIESTGLFAPSASPTITLPDLGWPTILAASSVAMVQIALCDLLKSVGIVPDMVVGHSAGETAAVYASGAGPKAMAIEIAIARGEAMTCAESEEVGMVSLGCSAPRAGELIASVTTNDTGVLEVSCLNAPDSVSVSGSATLLDKLVDLAKQKNIFAQRIRTMLPAHSSFMDGIKSNYLARMNDIFARYPGSHVPKIPVYSTCRADRFVDAFTPGYFWANCREPVLFSKAVSDSLSASPIFLEVGCHPVLASFILVQGVADSRVLCPMRRPSGKTRPSVSSNESTLFLTTLGRLSLLGSNSLDLSGLYGASACKPKLVEHPLAPRTIPSPKVLSSQGNIRMMEGRGPLSSANLRMNKVTHPTLAEHVINGEPIFPTTGFIEMLLESGATSLREVELVSILSLAATAPLEVSLQRLKTAWSITTGVGSREREHARGFMETSTPMEPPVPIDLEAIFKHLPMLNSDGFYSSLQPLAVYGPHFQRIVRCCGGPSEVIAEIEGLRADELADGYLLHPAIMDACIHITFHPDVSKQYSKDIIYLPSAIEHFIFYRPGKNSAGNWFSHITLRQWTPDSRSYDILITDSSGLALAEFRNLRVRKFMPGGPITVERRFDLIFQPSPAPDPSLTPDFLFLAQKPLSSAAPASEDLRHVYPYTFGHEMKLQQQLKELDTSVSTTVHLLAMQGQDADAALGLCAVLKREIPLWDIRLAIFKSCLDFSNPIPLLTQHMGAFSDGENVLSFDEDGVAHVLRAVFSSPSTVKRQSLLNGNAEPGCTDTHVTHSAAPPFRSDRTYILLGGIGDLGVDLAVWLYEHGARSLLLTSRRGIGSLDTAKDAMTLAKVAYLQGRDELTLRFEKCDATDVDQMSALLRTLPAPLAGCFCMNMVLSNALFLDQTPDAFRAVYDSKLRVFEIFTELVEIQRLDFVVAISSFSGLVGIPGQSNYASACTALDGAMSRYPKAFSLIAPGILDAGYLERTGSMVVDCLPTCSAEALWVFLEDALRKLDESPFTRYIPDVSRTPGDQTVLPGSPHTAVSSKSPQEQREGIFLRVLELLEVEAVDFDAEQPLTTYGLDSISAARLASILRPFATFSQLQLLGGITWSEVESELVYSIQSDNTQGESVLLADSSPATSILLNILGVSPENFSPDVPLSTYGMDLPEATRISVALEPFMTVTAVQLMSELSWADLLAVVEAERLAQPLVRICHGSGTPLIILPAGNGSIGVFYSLQAHYEGELWGLQVTDSTPMDSLMGLAAFWKKQICARWPHGPYRIAAFCGSAVHAVAMVKMLEDSGEEVLQLTFIDHSPTLIIQLEEMFRDPSAVDYEAFRTKLVLDFLQSDPTIAAPILANYEAAAYDPDAQISPRLGFHIEKAWVPILFEFLHEFYPTGIDKSYDSFIGPYDVWVSSVKARMAVLVAEWGAATSPLLGRWPDLGASLISKPVRVDYISGVGHFGIFGDARTARLLALSL</sequence>
<dbReference type="GO" id="GO:0044550">
    <property type="term" value="P:secondary metabolite biosynthetic process"/>
    <property type="evidence" value="ECO:0007669"/>
    <property type="project" value="UniProtKB-ARBA"/>
</dbReference>
<dbReference type="Pfam" id="PF14765">
    <property type="entry name" value="PS-DH"/>
    <property type="match status" value="1"/>
</dbReference>
<evidence type="ECO:0000259" key="7">
    <source>
        <dbReference type="PROSITE" id="PS52019"/>
    </source>
</evidence>
<keyword evidence="2" id="KW-0597">Phosphoprotein</keyword>
<dbReference type="PANTHER" id="PTHR43775:SF37">
    <property type="entry name" value="SI:DKEY-61P9.11"/>
    <property type="match status" value="1"/>
</dbReference>
<evidence type="ECO:0000256" key="4">
    <source>
        <dbReference type="ARBA" id="ARBA00023268"/>
    </source>
</evidence>
<dbReference type="InterPro" id="IPR006162">
    <property type="entry name" value="Ppantetheine_attach_site"/>
</dbReference>
<feature type="domain" description="Ketosynthase family 3 (KS3)" evidence="6">
    <location>
        <begin position="3"/>
        <end position="434"/>
    </location>
</feature>
<proteinExistence type="predicted"/>
<dbReference type="GO" id="GO:0004315">
    <property type="term" value="F:3-oxoacyl-[acyl-carrier-protein] synthase activity"/>
    <property type="evidence" value="ECO:0007669"/>
    <property type="project" value="InterPro"/>
</dbReference>
<dbReference type="Gene3D" id="3.40.50.1820">
    <property type="entry name" value="alpha/beta hydrolase"/>
    <property type="match status" value="1"/>
</dbReference>
<dbReference type="SUPFAM" id="SSF55048">
    <property type="entry name" value="Probable ACP-binding domain of malonyl-CoA ACP transacylase"/>
    <property type="match status" value="1"/>
</dbReference>
<dbReference type="InterPro" id="IPR049551">
    <property type="entry name" value="PKS_DH_C"/>
</dbReference>
<dbReference type="InterPro" id="IPR049900">
    <property type="entry name" value="PKS_mFAS_DH"/>
</dbReference>
<dbReference type="InterPro" id="IPR014030">
    <property type="entry name" value="Ketoacyl_synth_N"/>
</dbReference>
<comment type="caution">
    <text evidence="8">The sequence shown here is derived from an EMBL/GenBank/DDBJ whole genome shotgun (WGS) entry which is preliminary data.</text>
</comment>
<evidence type="ECO:0000259" key="6">
    <source>
        <dbReference type="PROSITE" id="PS52004"/>
    </source>
</evidence>
<dbReference type="Proteomes" id="UP000620124">
    <property type="component" value="Unassembled WGS sequence"/>
</dbReference>
<dbReference type="InterPro" id="IPR001227">
    <property type="entry name" value="Ac_transferase_dom_sf"/>
</dbReference>
<dbReference type="Gene3D" id="3.40.47.10">
    <property type="match status" value="1"/>
</dbReference>
<gene>
    <name evidence="8" type="ORF">MVEN_00703400</name>
</gene>
<dbReference type="Gene3D" id="3.40.50.720">
    <property type="entry name" value="NAD(P)-binding Rossmann-like Domain"/>
    <property type="match status" value="1"/>
</dbReference>